<dbReference type="NCBIfam" id="TIGR01730">
    <property type="entry name" value="RND_mfp"/>
    <property type="match status" value="1"/>
</dbReference>
<dbReference type="InterPro" id="IPR006143">
    <property type="entry name" value="RND_pump_MFP"/>
</dbReference>
<dbReference type="Proteomes" id="UP000256774">
    <property type="component" value="Unassembled WGS sequence"/>
</dbReference>
<dbReference type="Gene3D" id="2.40.420.20">
    <property type="match status" value="1"/>
</dbReference>
<organism evidence="7 8">
    <name type="scientific">Paraperlucidibaca baekdonensis</name>
    <dbReference type="NCBI Taxonomy" id="748120"/>
    <lineage>
        <taxon>Bacteria</taxon>
        <taxon>Pseudomonadati</taxon>
        <taxon>Pseudomonadota</taxon>
        <taxon>Gammaproteobacteria</taxon>
        <taxon>Moraxellales</taxon>
        <taxon>Moraxellaceae</taxon>
        <taxon>Paraperlucidibaca</taxon>
    </lineage>
</organism>
<keyword evidence="2" id="KW-0175">Coiled coil</keyword>
<dbReference type="Gene3D" id="2.40.50.100">
    <property type="match status" value="1"/>
</dbReference>
<dbReference type="Pfam" id="PF25954">
    <property type="entry name" value="Beta-barrel_RND_2"/>
    <property type="match status" value="1"/>
</dbReference>
<dbReference type="Gene3D" id="2.40.30.170">
    <property type="match status" value="1"/>
</dbReference>
<dbReference type="Gene3D" id="1.10.287.470">
    <property type="entry name" value="Helix hairpin bin"/>
    <property type="match status" value="1"/>
</dbReference>
<evidence type="ECO:0000259" key="4">
    <source>
        <dbReference type="Pfam" id="PF25876"/>
    </source>
</evidence>
<dbReference type="Pfam" id="PF25917">
    <property type="entry name" value="BSH_RND"/>
    <property type="match status" value="1"/>
</dbReference>
<evidence type="ECO:0000259" key="6">
    <source>
        <dbReference type="Pfam" id="PF25954"/>
    </source>
</evidence>
<feature type="compositionally biased region" description="Low complexity" evidence="3">
    <location>
        <begin position="317"/>
        <end position="329"/>
    </location>
</feature>
<evidence type="ECO:0000259" key="5">
    <source>
        <dbReference type="Pfam" id="PF25917"/>
    </source>
</evidence>
<reference evidence="7 8" key="1">
    <citation type="submission" date="2018-08" db="EMBL/GenBank/DDBJ databases">
        <title>Genomic Encyclopedia of Type Strains, Phase IV (KMG-IV): sequencing the most valuable type-strain genomes for metagenomic binning, comparative biology and taxonomic classification.</title>
        <authorList>
            <person name="Goeker M."/>
        </authorList>
    </citation>
    <scope>NUCLEOTIDE SEQUENCE [LARGE SCALE GENOMIC DNA]</scope>
    <source>
        <strain evidence="7 8">DSM 26022</strain>
    </source>
</reference>
<dbReference type="Pfam" id="PF25876">
    <property type="entry name" value="HH_MFP_RND"/>
    <property type="match status" value="1"/>
</dbReference>
<keyword evidence="8" id="KW-1185">Reference proteome</keyword>
<gene>
    <name evidence="7" type="ORF">DFR26_0681</name>
</gene>
<dbReference type="GO" id="GO:1990281">
    <property type="term" value="C:efflux pump complex"/>
    <property type="evidence" value="ECO:0007669"/>
    <property type="project" value="TreeGrafter"/>
</dbReference>
<name>A0A3E0HAB9_9GAMM</name>
<feature type="domain" description="Multidrug resistance protein MdtA-like alpha-helical hairpin" evidence="4">
    <location>
        <begin position="98"/>
        <end position="168"/>
    </location>
</feature>
<dbReference type="PANTHER" id="PTHR30469">
    <property type="entry name" value="MULTIDRUG RESISTANCE PROTEIN MDTA"/>
    <property type="match status" value="1"/>
</dbReference>
<evidence type="ECO:0000256" key="1">
    <source>
        <dbReference type="ARBA" id="ARBA00009477"/>
    </source>
</evidence>
<comment type="caution">
    <text evidence="7">The sequence shown here is derived from an EMBL/GenBank/DDBJ whole genome shotgun (WGS) entry which is preliminary data.</text>
</comment>
<evidence type="ECO:0000256" key="3">
    <source>
        <dbReference type="SAM" id="MobiDB-lite"/>
    </source>
</evidence>
<dbReference type="AlphaFoldDB" id="A0A3E0HAB9"/>
<accession>A0A3E0HAB9</accession>
<dbReference type="InterPro" id="IPR058624">
    <property type="entry name" value="MdtA-like_HH"/>
</dbReference>
<dbReference type="PANTHER" id="PTHR30469:SF33">
    <property type="entry name" value="SLR1207 PROTEIN"/>
    <property type="match status" value="1"/>
</dbReference>
<dbReference type="EMBL" id="QUNR01000001">
    <property type="protein sequence ID" value="REH40480.1"/>
    <property type="molecule type" value="Genomic_DNA"/>
</dbReference>
<dbReference type="GO" id="GO:0015562">
    <property type="term" value="F:efflux transmembrane transporter activity"/>
    <property type="evidence" value="ECO:0007669"/>
    <property type="project" value="TreeGrafter"/>
</dbReference>
<evidence type="ECO:0000256" key="2">
    <source>
        <dbReference type="SAM" id="Coils"/>
    </source>
</evidence>
<comment type="similarity">
    <text evidence="1">Belongs to the membrane fusion protein (MFP) (TC 8.A.1) family.</text>
</comment>
<feature type="coiled-coil region" evidence="2">
    <location>
        <begin position="137"/>
        <end position="164"/>
    </location>
</feature>
<evidence type="ECO:0000313" key="7">
    <source>
        <dbReference type="EMBL" id="REH40480.1"/>
    </source>
</evidence>
<protein>
    <submittedName>
        <fullName evidence="7">HlyD family secretion protein</fullName>
    </submittedName>
</protein>
<dbReference type="SUPFAM" id="SSF111369">
    <property type="entry name" value="HlyD-like secretion proteins"/>
    <property type="match status" value="1"/>
</dbReference>
<evidence type="ECO:0000313" key="8">
    <source>
        <dbReference type="Proteomes" id="UP000256774"/>
    </source>
</evidence>
<dbReference type="InterPro" id="IPR058625">
    <property type="entry name" value="MdtA-like_BSH"/>
</dbReference>
<feature type="domain" description="Multidrug resistance protein MdtA-like barrel-sandwich hybrid" evidence="5">
    <location>
        <begin position="60"/>
        <end position="196"/>
    </location>
</feature>
<proteinExistence type="inferred from homology"/>
<dbReference type="OrthoDB" id="9791520at2"/>
<feature type="domain" description="CusB-like beta-barrel" evidence="6">
    <location>
        <begin position="210"/>
        <end position="286"/>
    </location>
</feature>
<dbReference type="RefSeq" id="WP_116207512.1">
    <property type="nucleotide sequence ID" value="NZ_QUNR01000001.1"/>
</dbReference>
<dbReference type="InterPro" id="IPR058792">
    <property type="entry name" value="Beta-barrel_RND_2"/>
</dbReference>
<feature type="region of interest" description="Disordered" evidence="3">
    <location>
        <begin position="310"/>
        <end position="340"/>
    </location>
</feature>
<sequence>MTASRLRWLAGFGLVILIALVLRSCFSTSDAPRYAIARVDRGDIAQTVSANGQLSPVTLVSVGTQVSGIVTSYTADFNDKVSAGQVLMRLDDSLLQAQLTQSRANRSSAQATLTLAQANWRRIGPLASEGFASTQEVDQARQALADAKARLAQANAQVQRDEVNLSYAVIRSPVSGVVVSRAVDVGQTVTASFQTPELYKIAQDLRQMDINAYFTESDIGGIRVGQAASFRVDAYPNQRFQGEVEQVRLNPLTEQNVVTYAVIIRVDNADGLLLPGMTAYVSIDTEKRQDVLRVPTAALRFRPPEDAQLAPGIRLDGSSSTSKKTAAGKRNGQKGMLWQQTPDGLKPVSVALGITDRRFTEVLVGNGLTVNDEVITEHILSAEEVAQKGMKFRMRD</sequence>